<keyword evidence="2" id="KW-1185">Reference proteome</keyword>
<sequence length="74" mass="8272">MIQGCTTYTTLVRMLGIQARTNRLGLDVRFEHTVLASRAPLDEIYNPILLDGIIQSGCFDDPESWMHGAFSAED</sequence>
<dbReference type="EMBL" id="JADEVO010000047">
    <property type="protein sequence ID" value="MBN3968289.1"/>
    <property type="molecule type" value="Genomic_DNA"/>
</dbReference>
<evidence type="ECO:0000313" key="2">
    <source>
        <dbReference type="Proteomes" id="UP000772591"/>
    </source>
</evidence>
<comment type="caution">
    <text evidence="1">The sequence shown here is derived from an EMBL/GenBank/DDBJ whole genome shotgun (WGS) entry which is preliminary data.</text>
</comment>
<dbReference type="Proteomes" id="UP000772591">
    <property type="component" value="Unassembled WGS sequence"/>
</dbReference>
<accession>A0ABS3AQQ9</accession>
<organism evidence="1 2">
    <name type="scientific">Pseudomonas gregormendelii</name>
    <dbReference type="NCBI Taxonomy" id="1628277"/>
    <lineage>
        <taxon>Bacteria</taxon>
        <taxon>Pseudomonadati</taxon>
        <taxon>Pseudomonadota</taxon>
        <taxon>Gammaproteobacteria</taxon>
        <taxon>Pseudomonadales</taxon>
        <taxon>Pseudomonadaceae</taxon>
        <taxon>Pseudomonas</taxon>
    </lineage>
</organism>
<reference evidence="1 2" key="1">
    <citation type="journal article" date="2021" name="Int. J. Syst. Evol. Microbiol.">
        <title>Pseudomonas piscium sp. nov., Pseudomonas pisciculturae sp. nov., Pseudomonas mucoides sp. nov. and Pseudomonas neuropathica sp. nov. isolated from rainbow trout.</title>
        <authorList>
            <person name="Duman M."/>
            <person name="Mulet M."/>
            <person name="Altun S."/>
            <person name="Saticioglu I.B."/>
            <person name="Gomila M."/>
            <person name="Lalucat J."/>
            <person name="Garcia-Valdes E."/>
        </authorList>
    </citation>
    <scope>NUCLEOTIDE SEQUENCE [LARGE SCALE GENOMIC DNA]</scope>
    <source>
        <strain evidence="1 2">LMG 28632</strain>
    </source>
</reference>
<proteinExistence type="predicted"/>
<protein>
    <submittedName>
        <fullName evidence="1">Uncharacterized protein</fullName>
    </submittedName>
</protein>
<name>A0ABS3AQQ9_9PSED</name>
<evidence type="ECO:0000313" key="1">
    <source>
        <dbReference type="EMBL" id="MBN3968289.1"/>
    </source>
</evidence>
<dbReference type="RefSeq" id="WP_157831300.1">
    <property type="nucleotide sequence ID" value="NZ_JADEVO010000047.1"/>
</dbReference>
<gene>
    <name evidence="1" type="ORF">IMW75_23830</name>
</gene>